<evidence type="ECO:0000256" key="5">
    <source>
        <dbReference type="ARBA" id="ARBA00022692"/>
    </source>
</evidence>
<dbReference type="InterPro" id="IPR036942">
    <property type="entry name" value="Beta-barrel_TonB_sf"/>
</dbReference>
<comment type="subcellular location">
    <subcellularLocation>
        <location evidence="1 11">Cell outer membrane</location>
        <topology evidence="1 11">Multi-pass membrane protein</topology>
    </subcellularLocation>
</comment>
<proteinExistence type="inferred from homology"/>
<dbReference type="PANTHER" id="PTHR30069:SF29">
    <property type="entry name" value="HEMOGLOBIN AND HEMOGLOBIN-HAPTOGLOBIN-BINDING PROTEIN 1-RELATED"/>
    <property type="match status" value="1"/>
</dbReference>
<dbReference type="PROSITE" id="PS52016">
    <property type="entry name" value="TONB_DEPENDENT_REC_3"/>
    <property type="match status" value="1"/>
</dbReference>
<dbReference type="InterPro" id="IPR039426">
    <property type="entry name" value="TonB-dep_rcpt-like"/>
</dbReference>
<accession>A0A127M6G7</accession>
<feature type="domain" description="TonB-dependent receptor plug" evidence="14">
    <location>
        <begin position="74"/>
        <end position="183"/>
    </location>
</feature>
<feature type="domain" description="TonB-dependent receptor-like beta-barrel" evidence="13">
    <location>
        <begin position="212"/>
        <end position="628"/>
    </location>
</feature>
<evidence type="ECO:0000259" key="14">
    <source>
        <dbReference type="Pfam" id="PF07715"/>
    </source>
</evidence>
<keyword evidence="5 11" id="KW-0812">Transmembrane</keyword>
<evidence type="ECO:0000256" key="6">
    <source>
        <dbReference type="ARBA" id="ARBA00022729"/>
    </source>
</evidence>
<organism evidence="15 16">
    <name type="scientific">Zhongshania aliphaticivorans</name>
    <dbReference type="NCBI Taxonomy" id="1470434"/>
    <lineage>
        <taxon>Bacteria</taxon>
        <taxon>Pseudomonadati</taxon>
        <taxon>Pseudomonadota</taxon>
        <taxon>Gammaproteobacteria</taxon>
        <taxon>Cellvibrionales</taxon>
        <taxon>Spongiibacteraceae</taxon>
        <taxon>Zhongshania</taxon>
    </lineage>
</organism>
<evidence type="ECO:0000256" key="10">
    <source>
        <dbReference type="ARBA" id="ARBA00023237"/>
    </source>
</evidence>
<dbReference type="AlphaFoldDB" id="A0A127M6G7"/>
<evidence type="ECO:0000256" key="4">
    <source>
        <dbReference type="ARBA" id="ARBA00022452"/>
    </source>
</evidence>
<keyword evidence="3 11" id="KW-0813">Transport</keyword>
<keyword evidence="6" id="KW-0732">Signal</keyword>
<evidence type="ECO:0000256" key="1">
    <source>
        <dbReference type="ARBA" id="ARBA00004571"/>
    </source>
</evidence>
<evidence type="ECO:0000313" key="15">
    <source>
        <dbReference type="EMBL" id="AMO68838.1"/>
    </source>
</evidence>
<dbReference type="Proteomes" id="UP000074119">
    <property type="component" value="Chromosome"/>
</dbReference>
<dbReference type="SUPFAM" id="SSF56935">
    <property type="entry name" value="Porins"/>
    <property type="match status" value="1"/>
</dbReference>
<keyword evidence="8 11" id="KW-0472">Membrane</keyword>
<evidence type="ECO:0000256" key="12">
    <source>
        <dbReference type="RuleBase" id="RU003357"/>
    </source>
</evidence>
<dbReference type="InterPro" id="IPR000531">
    <property type="entry name" value="Beta-barrel_TonB"/>
</dbReference>
<evidence type="ECO:0000256" key="7">
    <source>
        <dbReference type="ARBA" id="ARBA00023077"/>
    </source>
</evidence>
<dbReference type="Pfam" id="PF07715">
    <property type="entry name" value="Plug"/>
    <property type="match status" value="1"/>
</dbReference>
<evidence type="ECO:0000256" key="3">
    <source>
        <dbReference type="ARBA" id="ARBA00022448"/>
    </source>
</evidence>
<comment type="similarity">
    <text evidence="2">Belongs to the TonB-dependent receptor family. Hemoglobin/haptoglobin binding protein subfamily.</text>
</comment>
<evidence type="ECO:0000259" key="13">
    <source>
        <dbReference type="Pfam" id="PF00593"/>
    </source>
</evidence>
<dbReference type="STRING" id="1470434.AZF00_11245"/>
<keyword evidence="9" id="KW-0675">Receptor</keyword>
<evidence type="ECO:0000313" key="16">
    <source>
        <dbReference type="Proteomes" id="UP000074119"/>
    </source>
</evidence>
<evidence type="ECO:0000256" key="11">
    <source>
        <dbReference type="PROSITE-ProRule" id="PRU01360"/>
    </source>
</evidence>
<dbReference type="GO" id="GO:0044718">
    <property type="term" value="P:siderophore transmembrane transport"/>
    <property type="evidence" value="ECO:0007669"/>
    <property type="project" value="TreeGrafter"/>
</dbReference>
<evidence type="ECO:0008006" key="17">
    <source>
        <dbReference type="Google" id="ProtNLM"/>
    </source>
</evidence>
<dbReference type="InterPro" id="IPR012910">
    <property type="entry name" value="Plug_dom"/>
</dbReference>
<dbReference type="KEGG" id="zal:AZF00_11245"/>
<name>A0A127M6G7_9GAMM</name>
<dbReference type="Pfam" id="PF00593">
    <property type="entry name" value="TonB_dep_Rec_b-barrel"/>
    <property type="match status" value="1"/>
</dbReference>
<evidence type="ECO:0000256" key="2">
    <source>
        <dbReference type="ARBA" id="ARBA00008143"/>
    </source>
</evidence>
<protein>
    <recommendedName>
        <fullName evidence="17">Colicin I receptor</fullName>
    </recommendedName>
</protein>
<reference evidence="15 16" key="1">
    <citation type="submission" date="2015-12" db="EMBL/GenBank/DDBJ databases">
        <authorList>
            <person name="Shamseldin A."/>
            <person name="Moawad H."/>
            <person name="Abd El-Rahim W.M."/>
            <person name="Sadowsky M.J."/>
        </authorList>
    </citation>
    <scope>NUCLEOTIDE SEQUENCE [LARGE SCALE GENOMIC DNA]</scope>
    <source>
        <strain evidence="15 16">SM2</strain>
    </source>
</reference>
<evidence type="ECO:0000256" key="9">
    <source>
        <dbReference type="ARBA" id="ARBA00023170"/>
    </source>
</evidence>
<keyword evidence="4 11" id="KW-1134">Transmembrane beta strand</keyword>
<dbReference type="InterPro" id="IPR037066">
    <property type="entry name" value="Plug_dom_sf"/>
</dbReference>
<dbReference type="GO" id="GO:0015344">
    <property type="term" value="F:siderophore uptake transmembrane transporter activity"/>
    <property type="evidence" value="ECO:0007669"/>
    <property type="project" value="TreeGrafter"/>
</dbReference>
<dbReference type="RefSeq" id="WP_008249323.1">
    <property type="nucleotide sequence ID" value="NZ_CP014544.1"/>
</dbReference>
<dbReference type="PANTHER" id="PTHR30069">
    <property type="entry name" value="TONB-DEPENDENT OUTER MEMBRANE RECEPTOR"/>
    <property type="match status" value="1"/>
</dbReference>
<dbReference type="GO" id="GO:0009279">
    <property type="term" value="C:cell outer membrane"/>
    <property type="evidence" value="ECO:0007669"/>
    <property type="project" value="UniProtKB-SubCell"/>
</dbReference>
<dbReference type="Gene3D" id="2.40.170.20">
    <property type="entry name" value="TonB-dependent receptor, beta-barrel domain"/>
    <property type="match status" value="1"/>
</dbReference>
<keyword evidence="7 12" id="KW-0798">TonB box</keyword>
<keyword evidence="10 11" id="KW-0998">Cell outer membrane</keyword>
<dbReference type="Gene3D" id="2.170.130.10">
    <property type="entry name" value="TonB-dependent receptor, plug domain"/>
    <property type="match status" value="1"/>
</dbReference>
<evidence type="ECO:0000256" key="8">
    <source>
        <dbReference type="ARBA" id="ARBA00023136"/>
    </source>
</evidence>
<sequence length="654" mass="72507">MPKMTMQAVNTHFKHTSCRGVLPASILFMLVAPSVYGANTQPLLLARIDDLASLSLESLMNIDVVSVSKRSEPLQQSPAAVFVLDGSTIIRSGVKSIPEALRLIPGLQVARLDSHSYAITARGFNSTVADKLEVLMDGRSLYTPLYSGVFWDAQDTLMDDIERIEVIRGPGAALWGANAVNGVVNIVTKSAANTQGGFQQAGGGGEFDGFAAWRYGGKAGALGHYRVYAKTTHYAPQESAGAGDANDARNHDQLGFRTDLQLSESDKLTLQGDLYKGRIDNPLSNKAESTSGYNVIARWKRRYDDTTDTEVQFVYDQSSRDDTQTFTEDRNIYDVEIKHRFTVGTRQNFVIGGGYHTTDDNIGSLNPAVLKFVPSARKDETVDVFAQDQIELIENKLHLTLGAKYENNDYTGDEFQPSARFSYIVNEHNTAWGAVSRAVRIPNRLDHTIDIFGGVLVGDENFTSEEVIAYELGYRTLLNSEVSADVAVFYNEYDKLRSFTDDFFNPQSVPVRFVNDGAGRTQGLELTVRWEPLPAVKILASYVYQDMDVAAKFGSRDLNIAQNNENDPNNQVNLRLDWDIADSWSVQARARWVDALDDVDVKAYSAFDVTSIWRLSPRVELSLIGTNLLDPQHAEFSGGNEIGRSVHGQFTWHF</sequence>
<dbReference type="EMBL" id="CP014544">
    <property type="protein sequence ID" value="AMO68838.1"/>
    <property type="molecule type" value="Genomic_DNA"/>
</dbReference>
<gene>
    <name evidence="15" type="ORF">AZF00_11245</name>
</gene>